<gene>
    <name evidence="7" type="primary">clpP</name>
    <name evidence="13" type="ORF">BDK89_1359</name>
</gene>
<keyword evidence="3 7" id="KW-0645">Protease</keyword>
<evidence type="ECO:0000256" key="1">
    <source>
        <dbReference type="ARBA" id="ARBA00007039"/>
    </source>
</evidence>
<dbReference type="InterPro" id="IPR023562">
    <property type="entry name" value="ClpP/TepA"/>
</dbReference>
<evidence type="ECO:0000256" key="5">
    <source>
        <dbReference type="ARBA" id="ARBA00022825"/>
    </source>
</evidence>
<comment type="caution">
    <text evidence="13">The sequence shown here is derived from an EMBL/GenBank/DDBJ whole genome shotgun (WGS) entry which is preliminary data.</text>
</comment>
<evidence type="ECO:0000256" key="3">
    <source>
        <dbReference type="ARBA" id="ARBA00022670"/>
    </source>
</evidence>
<dbReference type="NCBIfam" id="NF009205">
    <property type="entry name" value="PRK12553.1"/>
    <property type="match status" value="1"/>
</dbReference>
<keyword evidence="14" id="KW-1185">Reference proteome</keyword>
<evidence type="ECO:0000313" key="13">
    <source>
        <dbReference type="EMBL" id="TDT15781.1"/>
    </source>
</evidence>
<evidence type="ECO:0000256" key="11">
    <source>
        <dbReference type="RuleBase" id="RU000550"/>
    </source>
</evidence>
<comment type="subunit">
    <text evidence="7">Fourteen ClpP subunits assemble into 2 heptameric rings which stack back to back to give a disk-like structure with a central cavity, resembling the structure of eukaryotic proteasomes.</text>
</comment>
<accession>A0A4R7HXI8</accession>
<dbReference type="SUPFAM" id="SSF52096">
    <property type="entry name" value="ClpP/crotonase"/>
    <property type="match status" value="1"/>
</dbReference>
<dbReference type="PROSITE" id="PS00381">
    <property type="entry name" value="CLP_PROTEASE_SER"/>
    <property type="match status" value="1"/>
</dbReference>
<comment type="function">
    <text evidence="7 11">Cleaves peptides in various proteins in a process that requires ATP hydrolysis. Has a chymotrypsin-like activity. Plays a major role in the degradation of misfolded proteins.</text>
</comment>
<evidence type="ECO:0000256" key="7">
    <source>
        <dbReference type="HAMAP-Rule" id="MF_00444"/>
    </source>
</evidence>
<dbReference type="HAMAP" id="MF_00444">
    <property type="entry name" value="ClpP"/>
    <property type="match status" value="1"/>
</dbReference>
<dbReference type="PRINTS" id="PR00127">
    <property type="entry name" value="CLPPROTEASEP"/>
</dbReference>
<keyword evidence="5 7" id="KW-0720">Serine protease</keyword>
<feature type="active site" description="Nucleophile" evidence="7">
    <location>
        <position position="100"/>
    </location>
</feature>
<evidence type="ECO:0000256" key="2">
    <source>
        <dbReference type="ARBA" id="ARBA00022490"/>
    </source>
</evidence>
<dbReference type="AlphaFoldDB" id="A0A4R7HXI8"/>
<evidence type="ECO:0000256" key="4">
    <source>
        <dbReference type="ARBA" id="ARBA00022801"/>
    </source>
</evidence>
<dbReference type="InterPro" id="IPR033135">
    <property type="entry name" value="ClpP_His_AS"/>
</dbReference>
<dbReference type="GO" id="GO:0004176">
    <property type="term" value="F:ATP-dependent peptidase activity"/>
    <property type="evidence" value="ECO:0007669"/>
    <property type="project" value="InterPro"/>
</dbReference>
<dbReference type="Proteomes" id="UP000294558">
    <property type="component" value="Unassembled WGS sequence"/>
</dbReference>
<evidence type="ECO:0000256" key="12">
    <source>
        <dbReference type="RuleBase" id="RU003567"/>
    </source>
</evidence>
<comment type="similarity">
    <text evidence="1 7 12">Belongs to the peptidase S14 family.</text>
</comment>
<name>A0A4R7HXI8_9ACTN</name>
<dbReference type="EC" id="3.4.21.92" evidence="7 10"/>
<evidence type="ECO:0000256" key="8">
    <source>
        <dbReference type="PROSITE-ProRule" id="PRU10085"/>
    </source>
</evidence>
<dbReference type="Gene3D" id="3.90.226.10">
    <property type="entry name" value="2-enoyl-CoA Hydratase, Chain A, domain 1"/>
    <property type="match status" value="1"/>
</dbReference>
<dbReference type="GO" id="GO:0051117">
    <property type="term" value="F:ATPase binding"/>
    <property type="evidence" value="ECO:0007669"/>
    <property type="project" value="TreeGrafter"/>
</dbReference>
<dbReference type="InterPro" id="IPR001907">
    <property type="entry name" value="ClpP"/>
</dbReference>
<organism evidence="13 14">
    <name type="scientific">Ilumatobacter fluminis</name>
    <dbReference type="NCBI Taxonomy" id="467091"/>
    <lineage>
        <taxon>Bacteria</taxon>
        <taxon>Bacillati</taxon>
        <taxon>Actinomycetota</taxon>
        <taxon>Acidimicrobiia</taxon>
        <taxon>Acidimicrobiales</taxon>
        <taxon>Ilumatobacteraceae</taxon>
        <taxon>Ilumatobacter</taxon>
    </lineage>
</organism>
<dbReference type="InterPro" id="IPR029045">
    <property type="entry name" value="ClpP/crotonase-like_dom_sf"/>
</dbReference>
<dbReference type="GO" id="GO:0005737">
    <property type="term" value="C:cytoplasm"/>
    <property type="evidence" value="ECO:0007669"/>
    <property type="project" value="UniProtKB-SubCell"/>
</dbReference>
<evidence type="ECO:0000256" key="9">
    <source>
        <dbReference type="PROSITE-ProRule" id="PRU10086"/>
    </source>
</evidence>
<dbReference type="GO" id="GO:0006515">
    <property type="term" value="P:protein quality control for misfolded or incompletely synthesized proteins"/>
    <property type="evidence" value="ECO:0007669"/>
    <property type="project" value="TreeGrafter"/>
</dbReference>
<comment type="subcellular location">
    <subcellularLocation>
        <location evidence="7">Cytoplasm</location>
    </subcellularLocation>
</comment>
<dbReference type="FunFam" id="3.90.226.10:FF:000002">
    <property type="entry name" value="ATP-dependent Clp protease proteolytic subunit"/>
    <property type="match status" value="1"/>
</dbReference>
<dbReference type="PANTHER" id="PTHR10381">
    <property type="entry name" value="ATP-DEPENDENT CLP PROTEASE PROTEOLYTIC SUBUNIT"/>
    <property type="match status" value="1"/>
</dbReference>
<comment type="catalytic activity">
    <reaction evidence="6 7 9">
        <text>Hydrolysis of proteins to small peptides in the presence of ATP and magnesium. alpha-casein is the usual test substrate. In the absence of ATP, only oligopeptides shorter than five residues are hydrolyzed (such as succinyl-Leu-Tyr-|-NHMec, and Leu-Tyr-Leu-|-Tyr-Trp, in which cleavage of the -Tyr-|-Leu- and -Tyr-|-Trp bonds also occurs).</text>
        <dbReference type="EC" id="3.4.21.92"/>
    </reaction>
</comment>
<dbReference type="OrthoDB" id="9802800at2"/>
<dbReference type="GO" id="GO:0004252">
    <property type="term" value="F:serine-type endopeptidase activity"/>
    <property type="evidence" value="ECO:0007669"/>
    <property type="project" value="UniProtKB-UniRule"/>
</dbReference>
<sequence length="210" mass="22282">MSSYTIPTVIETTAKGERVTDIYSRLLGDRIIFIGTPIDDGVANVVVAQLLHLAAAAPERDIQLYINSPGGSFTAMMAIYDTIQFVPSDVATLCVGQAASSAAILLAAGTPGKRAVLEHARILLHQPHTELSRGSMSDLALEAAELERIRSEAEAILARHTGRTPDQVRDDTDRALVLRGPQAIEYGVADTVPGPAELPAAHQEALRPGA</sequence>
<dbReference type="RefSeq" id="WP_133868206.1">
    <property type="nucleotide sequence ID" value="NZ_SOAU01000001.1"/>
</dbReference>
<keyword evidence="4 7" id="KW-0378">Hydrolase</keyword>
<evidence type="ECO:0000256" key="10">
    <source>
        <dbReference type="RuleBase" id="RU000549"/>
    </source>
</evidence>
<dbReference type="Pfam" id="PF00574">
    <property type="entry name" value="CLP_protease"/>
    <property type="match status" value="1"/>
</dbReference>
<proteinExistence type="inferred from homology"/>
<protein>
    <recommendedName>
        <fullName evidence="7 12">ATP-dependent Clp protease proteolytic subunit</fullName>
        <ecNumber evidence="7 10">3.4.21.92</ecNumber>
    </recommendedName>
    <alternativeName>
        <fullName evidence="7">Endopeptidase Clp</fullName>
    </alternativeName>
</protein>
<keyword evidence="2 7" id="KW-0963">Cytoplasm</keyword>
<dbReference type="PROSITE" id="PS00382">
    <property type="entry name" value="CLP_PROTEASE_HIS"/>
    <property type="match status" value="1"/>
</dbReference>
<reference evidence="13 14" key="1">
    <citation type="submission" date="2019-03" db="EMBL/GenBank/DDBJ databases">
        <title>Sequencing the genomes of 1000 actinobacteria strains.</title>
        <authorList>
            <person name="Klenk H.-P."/>
        </authorList>
    </citation>
    <scope>NUCLEOTIDE SEQUENCE [LARGE SCALE GENOMIC DNA]</scope>
    <source>
        <strain evidence="13 14">DSM 18936</strain>
    </source>
</reference>
<feature type="active site" evidence="8">
    <location>
        <position position="100"/>
    </location>
</feature>
<dbReference type="PANTHER" id="PTHR10381:SF26">
    <property type="entry name" value="ATP-DEPENDENT CLP PROTEASE PROTEOLYTIC SUBUNIT-LIKE-RELATED"/>
    <property type="match status" value="1"/>
</dbReference>
<feature type="active site" evidence="7 9">
    <location>
        <position position="125"/>
    </location>
</feature>
<dbReference type="InterPro" id="IPR018215">
    <property type="entry name" value="ClpP_Ser_AS"/>
</dbReference>
<evidence type="ECO:0000256" key="6">
    <source>
        <dbReference type="ARBA" id="ARBA00034021"/>
    </source>
</evidence>
<dbReference type="CDD" id="cd07017">
    <property type="entry name" value="S14_ClpP_2"/>
    <property type="match status" value="1"/>
</dbReference>
<evidence type="ECO:0000313" key="14">
    <source>
        <dbReference type="Proteomes" id="UP000294558"/>
    </source>
</evidence>
<dbReference type="GO" id="GO:0009368">
    <property type="term" value="C:endopeptidase Clp complex"/>
    <property type="evidence" value="ECO:0007669"/>
    <property type="project" value="TreeGrafter"/>
</dbReference>
<dbReference type="EMBL" id="SOAU01000001">
    <property type="protein sequence ID" value="TDT15781.1"/>
    <property type="molecule type" value="Genomic_DNA"/>
</dbReference>